<feature type="transmembrane region" description="Helical" evidence="8">
    <location>
        <begin position="198"/>
        <end position="231"/>
    </location>
</feature>
<dbReference type="GO" id="GO:0016763">
    <property type="term" value="F:pentosyltransferase activity"/>
    <property type="evidence" value="ECO:0007669"/>
    <property type="project" value="TreeGrafter"/>
</dbReference>
<dbReference type="EMBL" id="MGAC01000030">
    <property type="protein sequence ID" value="OGK37837.1"/>
    <property type="molecule type" value="Genomic_DNA"/>
</dbReference>
<name>A0A1F7I3A8_9BACT</name>
<evidence type="ECO:0000256" key="4">
    <source>
        <dbReference type="ARBA" id="ARBA00022679"/>
    </source>
</evidence>
<feature type="transmembrane region" description="Helical" evidence="8">
    <location>
        <begin position="148"/>
        <end position="166"/>
    </location>
</feature>
<organism evidence="10 11">
    <name type="scientific">Candidatus Roizmanbacteria bacterium RIFCSPHIGHO2_12_FULL_41_11</name>
    <dbReference type="NCBI Taxonomy" id="1802052"/>
    <lineage>
        <taxon>Bacteria</taxon>
        <taxon>Candidatus Roizmaniibacteriota</taxon>
    </lineage>
</organism>
<feature type="transmembrane region" description="Helical" evidence="8">
    <location>
        <begin position="282"/>
        <end position="304"/>
    </location>
</feature>
<dbReference type="Pfam" id="PF13231">
    <property type="entry name" value="PMT_2"/>
    <property type="match status" value="1"/>
</dbReference>
<evidence type="ECO:0000313" key="11">
    <source>
        <dbReference type="Proteomes" id="UP000176803"/>
    </source>
</evidence>
<comment type="subcellular location">
    <subcellularLocation>
        <location evidence="1">Cell membrane</location>
        <topology evidence="1">Multi-pass membrane protein</topology>
    </subcellularLocation>
</comment>
<feature type="transmembrane region" description="Helical" evidence="8">
    <location>
        <begin position="316"/>
        <end position="334"/>
    </location>
</feature>
<keyword evidence="6 8" id="KW-1133">Transmembrane helix</keyword>
<keyword evidence="5 8" id="KW-0812">Transmembrane</keyword>
<feature type="transmembrane region" description="Helical" evidence="8">
    <location>
        <begin position="173"/>
        <end position="192"/>
    </location>
</feature>
<gene>
    <name evidence="10" type="ORF">A3F03_04845</name>
</gene>
<evidence type="ECO:0000313" key="10">
    <source>
        <dbReference type="EMBL" id="OGK37837.1"/>
    </source>
</evidence>
<evidence type="ECO:0000256" key="3">
    <source>
        <dbReference type="ARBA" id="ARBA00022676"/>
    </source>
</evidence>
<feature type="transmembrane region" description="Helical" evidence="8">
    <location>
        <begin position="370"/>
        <end position="389"/>
    </location>
</feature>
<sequence>MTLRTDIKHDTQGHASPVRLINRWCKVAPPHNCNWAQVVILLNFIVLILIGMVVIFINWPQIPQNLSFDEVEFAKLALSLQNRSFTIYSNLATGHSTLYFYILLASMKIFGITRFALRLPSAIFGIFSIVVIYLIFGQIFTSQDKKRSLWVIFLSILTLATSHWFVNFARFSFEATLLLLLELITILFLFYYRQKNRLIFLALSGVMAGLAFNSYTPGRIFFLLPLLYLIIRKAPLKIKLTALFSYGVPFLLLALPLSLYLLTHQDTRLTTLAYLQNANLNWLIKVQYFSQNLLSTLGMFVFRGDLNGRQNYPGKLAINPVMGIFFLVGLLIAFKNRHRFFNIFFIMYLIISLTPALFTYPNENPHMLRTFTALPGVVYFISQSLIYFLKKRTRFYKILAMLILVIGLSCLYELRTYFVYQTQVFPQAFEMKGQLIKLVSK</sequence>
<proteinExistence type="predicted"/>
<evidence type="ECO:0000256" key="8">
    <source>
        <dbReference type="SAM" id="Phobius"/>
    </source>
</evidence>
<keyword evidence="4" id="KW-0808">Transferase</keyword>
<dbReference type="Proteomes" id="UP000176803">
    <property type="component" value="Unassembled WGS sequence"/>
</dbReference>
<keyword evidence="7 8" id="KW-0472">Membrane</keyword>
<evidence type="ECO:0000256" key="7">
    <source>
        <dbReference type="ARBA" id="ARBA00023136"/>
    </source>
</evidence>
<feature type="transmembrane region" description="Helical" evidence="8">
    <location>
        <begin position="395"/>
        <end position="414"/>
    </location>
</feature>
<evidence type="ECO:0000256" key="2">
    <source>
        <dbReference type="ARBA" id="ARBA00022475"/>
    </source>
</evidence>
<accession>A0A1F7I3A8</accession>
<dbReference type="InterPro" id="IPR050297">
    <property type="entry name" value="LipidA_mod_glycosyltrf_83"/>
</dbReference>
<dbReference type="InterPro" id="IPR038731">
    <property type="entry name" value="RgtA/B/C-like"/>
</dbReference>
<feature type="transmembrane region" description="Helical" evidence="8">
    <location>
        <begin position="243"/>
        <end position="262"/>
    </location>
</feature>
<evidence type="ECO:0000256" key="6">
    <source>
        <dbReference type="ARBA" id="ARBA00022989"/>
    </source>
</evidence>
<evidence type="ECO:0000256" key="1">
    <source>
        <dbReference type="ARBA" id="ARBA00004651"/>
    </source>
</evidence>
<keyword evidence="3" id="KW-0328">Glycosyltransferase</keyword>
<dbReference type="PANTHER" id="PTHR33908">
    <property type="entry name" value="MANNOSYLTRANSFERASE YKCB-RELATED"/>
    <property type="match status" value="1"/>
</dbReference>
<feature type="domain" description="Glycosyltransferase RgtA/B/C/D-like" evidence="9">
    <location>
        <begin position="95"/>
        <end position="257"/>
    </location>
</feature>
<dbReference type="AlphaFoldDB" id="A0A1F7I3A8"/>
<protein>
    <recommendedName>
        <fullName evidence="9">Glycosyltransferase RgtA/B/C/D-like domain-containing protein</fullName>
    </recommendedName>
</protein>
<dbReference type="GO" id="GO:0005886">
    <property type="term" value="C:plasma membrane"/>
    <property type="evidence" value="ECO:0007669"/>
    <property type="project" value="UniProtKB-SubCell"/>
</dbReference>
<comment type="caution">
    <text evidence="10">The sequence shown here is derived from an EMBL/GenBank/DDBJ whole genome shotgun (WGS) entry which is preliminary data.</text>
</comment>
<dbReference type="PANTHER" id="PTHR33908:SF11">
    <property type="entry name" value="MEMBRANE PROTEIN"/>
    <property type="match status" value="1"/>
</dbReference>
<evidence type="ECO:0000259" key="9">
    <source>
        <dbReference type="Pfam" id="PF13231"/>
    </source>
</evidence>
<keyword evidence="2" id="KW-1003">Cell membrane</keyword>
<reference evidence="10 11" key="1">
    <citation type="journal article" date="2016" name="Nat. Commun.">
        <title>Thousands of microbial genomes shed light on interconnected biogeochemical processes in an aquifer system.</title>
        <authorList>
            <person name="Anantharaman K."/>
            <person name="Brown C.T."/>
            <person name="Hug L.A."/>
            <person name="Sharon I."/>
            <person name="Castelle C.J."/>
            <person name="Probst A.J."/>
            <person name="Thomas B.C."/>
            <person name="Singh A."/>
            <person name="Wilkins M.J."/>
            <person name="Karaoz U."/>
            <person name="Brodie E.L."/>
            <person name="Williams K.H."/>
            <person name="Hubbard S.S."/>
            <person name="Banfield J.F."/>
        </authorList>
    </citation>
    <scope>NUCLEOTIDE SEQUENCE [LARGE SCALE GENOMIC DNA]</scope>
</reference>
<evidence type="ECO:0000256" key="5">
    <source>
        <dbReference type="ARBA" id="ARBA00022692"/>
    </source>
</evidence>
<feature type="transmembrane region" description="Helical" evidence="8">
    <location>
        <begin position="340"/>
        <end position="358"/>
    </location>
</feature>
<feature type="transmembrane region" description="Helical" evidence="8">
    <location>
        <begin position="38"/>
        <end position="59"/>
    </location>
</feature>
<dbReference type="GO" id="GO:0009103">
    <property type="term" value="P:lipopolysaccharide biosynthetic process"/>
    <property type="evidence" value="ECO:0007669"/>
    <property type="project" value="UniProtKB-ARBA"/>
</dbReference>
<feature type="transmembrane region" description="Helical" evidence="8">
    <location>
        <begin position="116"/>
        <end position="136"/>
    </location>
</feature>